<evidence type="ECO:0000313" key="3">
    <source>
        <dbReference type="EMBL" id="AEC00530.1"/>
    </source>
</evidence>
<dbReference type="HOGENOM" id="CLU_077095_0_0_9"/>
<proteinExistence type="predicted"/>
<dbReference type="eggNOG" id="COG2357">
    <property type="taxonomic scope" value="Bacteria"/>
</dbReference>
<dbReference type="Proteomes" id="UP000011124">
    <property type="component" value="Chromosome"/>
</dbReference>
<name>C9LT30_SELS3</name>
<dbReference type="Pfam" id="PF04607">
    <property type="entry name" value="RelA_SpoT"/>
    <property type="match status" value="1"/>
</dbReference>
<dbReference type="EMBL" id="CP002637">
    <property type="protein sequence ID" value="AEC00530.1"/>
    <property type="molecule type" value="Genomic_DNA"/>
</dbReference>
<dbReference type="SUPFAM" id="SSF81301">
    <property type="entry name" value="Nucleotidyltransferase"/>
    <property type="match status" value="1"/>
</dbReference>
<reference evidence="4 5" key="1">
    <citation type="submission" date="2009-09" db="EMBL/GenBank/DDBJ databases">
        <authorList>
            <person name="Weinstock G."/>
            <person name="Sodergren E."/>
            <person name="Clifton S."/>
            <person name="Fulton L."/>
            <person name="Fulton B."/>
            <person name="Courtney L."/>
            <person name="Fronick C."/>
            <person name="Harrison M."/>
            <person name="Strong C."/>
            <person name="Farmer C."/>
            <person name="Delahaunty K."/>
            <person name="Markovic C."/>
            <person name="Hall O."/>
            <person name="Minx P."/>
            <person name="Tomlinson C."/>
            <person name="Mitreva M."/>
            <person name="Nelson J."/>
            <person name="Hou S."/>
            <person name="Wollam A."/>
            <person name="Pepin K.H."/>
            <person name="Johnson M."/>
            <person name="Bhonagiri V."/>
            <person name="Nash W.E."/>
            <person name="Warren W."/>
            <person name="Chinwalla A."/>
            <person name="Mardis E.R."/>
            <person name="Wilson R.K."/>
        </authorList>
    </citation>
    <scope>NUCLEOTIDE SEQUENCE [LARGE SCALE GENOMIC DNA]</scope>
    <source>
        <strain evidence="4">ATCC 35185</strain>
        <strain evidence="5">ATCC 35185 / DSM 20758 / VPI D19B-28</strain>
    </source>
</reference>
<dbReference type="KEGG" id="ssg:Selsp_1574"/>
<dbReference type="PANTHER" id="PTHR47837:SF1">
    <property type="entry name" value="GTP PYROPHOSPHOKINASE YJBM"/>
    <property type="match status" value="1"/>
</dbReference>
<evidence type="ECO:0000313" key="6">
    <source>
        <dbReference type="Proteomes" id="UP000011124"/>
    </source>
</evidence>
<organism evidence="4 5">
    <name type="scientific">Selenomonas sputigena (strain ATCC 35185 / DSM 20758 / CCUG 44933 / VPI D19B-28)</name>
    <dbReference type="NCBI Taxonomy" id="546271"/>
    <lineage>
        <taxon>Bacteria</taxon>
        <taxon>Bacillati</taxon>
        <taxon>Bacillota</taxon>
        <taxon>Negativicutes</taxon>
        <taxon>Selenomonadales</taxon>
        <taxon>Selenomonadaceae</taxon>
        <taxon>Selenomonas</taxon>
    </lineage>
</organism>
<dbReference type="RefSeq" id="WP_006191505.1">
    <property type="nucleotide sequence ID" value="NC_015437.1"/>
</dbReference>
<evidence type="ECO:0000256" key="1">
    <source>
        <dbReference type="ARBA" id="ARBA00004976"/>
    </source>
</evidence>
<evidence type="ECO:0000259" key="2">
    <source>
        <dbReference type="SMART" id="SM00954"/>
    </source>
</evidence>
<dbReference type="SMART" id="SM00954">
    <property type="entry name" value="RelA_SpoT"/>
    <property type="match status" value="1"/>
</dbReference>
<dbReference type="CDD" id="cd05399">
    <property type="entry name" value="NT_Rel-Spo_like"/>
    <property type="match status" value="1"/>
</dbReference>
<evidence type="ECO:0000313" key="5">
    <source>
        <dbReference type="Proteomes" id="UP000003505"/>
    </source>
</evidence>
<reference evidence="3 6" key="2">
    <citation type="submission" date="2011-04" db="EMBL/GenBank/DDBJ databases">
        <title>The complete genome of Selenomonas sputigena DSM 20758.</title>
        <authorList>
            <consortium name="US DOE Joint Genome Institute (JGI-PGF)"/>
            <person name="Lucas S."/>
            <person name="Copeland A."/>
            <person name="Lapidus A."/>
            <person name="Bruce D."/>
            <person name="Goodwin L."/>
            <person name="Pitluck S."/>
            <person name="Peters L."/>
            <person name="Kyrpides N."/>
            <person name="Mavromatis K."/>
            <person name="Ivanova N."/>
            <person name="Ovchinnikova G."/>
            <person name="Teshima H."/>
            <person name="Detter J.C."/>
            <person name="Tapia R."/>
            <person name="Han C."/>
            <person name="Land M."/>
            <person name="Hauser L."/>
            <person name="Markowitz V."/>
            <person name="Cheng J.-F."/>
            <person name="Hugenholtz P."/>
            <person name="Woyke T."/>
            <person name="Wu D."/>
            <person name="Gronow S."/>
            <person name="Wellnitz S."/>
            <person name="Schneider S."/>
            <person name="Klenk H.-P."/>
            <person name="Eisen J.A."/>
        </authorList>
    </citation>
    <scope>NUCLEOTIDE SEQUENCE [LARGE SCALE GENOMIC DNA]</scope>
    <source>
        <strain evidence="3">ATCC 35185</strain>
        <strain evidence="6">ATCC 35185 / DSM 20758 / VPI D19B-28</strain>
    </source>
</reference>
<gene>
    <name evidence="3" type="ordered locus">Selsp_1574</name>
    <name evidence="4" type="ORF">SELSPUOL_00610</name>
</gene>
<feature type="domain" description="RelA/SpoT" evidence="2">
    <location>
        <begin position="44"/>
        <end position="171"/>
    </location>
</feature>
<keyword evidence="6" id="KW-1185">Reference proteome</keyword>
<dbReference type="InterPro" id="IPR007685">
    <property type="entry name" value="RelA_SpoT"/>
</dbReference>
<dbReference type="InterPro" id="IPR052366">
    <property type="entry name" value="GTP_Pyrophosphokinase"/>
</dbReference>
<accession>C9LT30</accession>
<dbReference type="OrthoDB" id="9789634at2"/>
<dbReference type="AlphaFoldDB" id="C9LT30"/>
<sequence length="211" mass="24186">MESIYGKQREALPEILGAFRTRIEEISARVKERTGSAPYEHLICRVKSDESMREKCRRKGLPETPQSALCKVHDAIGVRVVCRFIDDVYVVVRALKNLSGVTVFEEKDYIRDVKSNGYRSYHMIVSIEAPFEDVAGRNPGHFFVELQLRTLAMDSWASLEHEMMYKHTVKNRKLLAAELKRCADELASCDLSMQTIRNLIRETDVMGEVMA</sequence>
<dbReference type="Proteomes" id="UP000003505">
    <property type="component" value="Unassembled WGS sequence"/>
</dbReference>
<dbReference type="STRING" id="546271.Selsp_1574"/>
<evidence type="ECO:0000313" key="4">
    <source>
        <dbReference type="EMBL" id="EEX77876.1"/>
    </source>
</evidence>
<dbReference type="UniPathway" id="UPA00908">
    <property type="reaction ID" value="UER00884"/>
</dbReference>
<dbReference type="EMBL" id="ACKP02000012">
    <property type="protein sequence ID" value="EEX77876.1"/>
    <property type="molecule type" value="Genomic_DNA"/>
</dbReference>
<dbReference type="Gene3D" id="1.10.287.860">
    <property type="entry name" value="Nucleotidyltransferase"/>
    <property type="match status" value="1"/>
</dbReference>
<protein>
    <submittedName>
        <fullName evidence="4">RelA/SpoT domain protein</fullName>
    </submittedName>
</protein>
<dbReference type="InterPro" id="IPR043519">
    <property type="entry name" value="NT_sf"/>
</dbReference>
<dbReference type="GO" id="GO:0015970">
    <property type="term" value="P:guanosine tetraphosphate biosynthetic process"/>
    <property type="evidence" value="ECO:0007669"/>
    <property type="project" value="UniProtKB-UniPathway"/>
</dbReference>
<dbReference type="Gene3D" id="3.30.460.10">
    <property type="entry name" value="Beta Polymerase, domain 2"/>
    <property type="match status" value="1"/>
</dbReference>
<dbReference type="PANTHER" id="PTHR47837">
    <property type="entry name" value="GTP PYROPHOSPHOKINASE YJBM"/>
    <property type="match status" value="1"/>
</dbReference>
<comment type="pathway">
    <text evidence="1">Purine metabolism; ppGpp biosynthesis; ppGpp from GTP: step 1/2.</text>
</comment>